<evidence type="ECO:0000313" key="4">
    <source>
        <dbReference type="Proteomes" id="UP001550378"/>
    </source>
</evidence>
<keyword evidence="2" id="KW-0812">Transmembrane</keyword>
<proteinExistence type="predicted"/>
<accession>A0ABV2WBI5</accession>
<evidence type="ECO:0000313" key="3">
    <source>
        <dbReference type="EMBL" id="MEU0710725.1"/>
    </source>
</evidence>
<keyword evidence="2" id="KW-1133">Transmembrane helix</keyword>
<dbReference type="EMBL" id="JBEXZR010000027">
    <property type="protein sequence ID" value="MEU0710725.1"/>
    <property type="molecule type" value="Genomic_DNA"/>
</dbReference>
<name>A0ABV2WBI5_9ACTN</name>
<feature type="transmembrane region" description="Helical" evidence="2">
    <location>
        <begin position="21"/>
        <end position="45"/>
    </location>
</feature>
<keyword evidence="4" id="KW-1185">Reference proteome</keyword>
<evidence type="ECO:0000256" key="1">
    <source>
        <dbReference type="SAM" id="MobiDB-lite"/>
    </source>
</evidence>
<dbReference type="Proteomes" id="UP001550378">
    <property type="component" value="Unassembled WGS sequence"/>
</dbReference>
<organism evidence="3 4">
    <name type="scientific">Streptomyces lavendulocolor</name>
    <dbReference type="NCBI Taxonomy" id="67316"/>
    <lineage>
        <taxon>Bacteria</taxon>
        <taxon>Bacillati</taxon>
        <taxon>Actinomycetota</taxon>
        <taxon>Actinomycetes</taxon>
        <taxon>Kitasatosporales</taxon>
        <taxon>Streptomycetaceae</taxon>
        <taxon>Streptomyces</taxon>
    </lineage>
</organism>
<feature type="region of interest" description="Disordered" evidence="1">
    <location>
        <begin position="70"/>
        <end position="93"/>
    </location>
</feature>
<dbReference type="InterPro" id="IPR039708">
    <property type="entry name" value="MT1774/Rv1733c-like"/>
</dbReference>
<feature type="compositionally biased region" description="Basic and acidic residues" evidence="1">
    <location>
        <begin position="78"/>
        <end position="92"/>
    </location>
</feature>
<sequence length="203" mass="22269">MRAVVGLRRWRHNPLRRTTDLAEAWVALVALLLICVAAPVTGLVAGTLTHTSLQQTARWQQQHRHPVTARVLDPGDDTAPRAARDAEATAEHRLRRPVPARWTGPDGTPRTGVLTTARQDTAPGDTFRVWTDDRGRPVDPPLTEANARDHAVLAGIGTALLAAGFVEGVRRIVVWRMVQLRYARLDRAWARAGQDWGRAGAGS</sequence>
<comment type="caution">
    <text evidence="3">The sequence shown here is derived from an EMBL/GenBank/DDBJ whole genome shotgun (WGS) entry which is preliminary data.</text>
</comment>
<dbReference type="RefSeq" id="WP_359659011.1">
    <property type="nucleotide sequence ID" value="NZ_JBEXZP010000456.1"/>
</dbReference>
<protein>
    <submittedName>
        <fullName evidence="3">Uncharacterized protein</fullName>
    </submittedName>
</protein>
<dbReference type="PANTHER" id="PTHR42305:SF1">
    <property type="entry name" value="MEMBRANE PROTEIN RV1733C-RELATED"/>
    <property type="match status" value="1"/>
</dbReference>
<gene>
    <name evidence="3" type="ORF">ABZ508_25510</name>
</gene>
<reference evidence="3 4" key="1">
    <citation type="submission" date="2024-06" db="EMBL/GenBank/DDBJ databases">
        <title>The Natural Products Discovery Center: Release of the First 8490 Sequenced Strains for Exploring Actinobacteria Biosynthetic Diversity.</title>
        <authorList>
            <person name="Kalkreuter E."/>
            <person name="Kautsar S.A."/>
            <person name="Yang D."/>
            <person name="Bader C.D."/>
            <person name="Teijaro C.N."/>
            <person name="Fluegel L."/>
            <person name="Davis C.M."/>
            <person name="Simpson J.R."/>
            <person name="Lauterbach L."/>
            <person name="Steele A.D."/>
            <person name="Gui C."/>
            <person name="Meng S."/>
            <person name="Li G."/>
            <person name="Viehrig K."/>
            <person name="Ye F."/>
            <person name="Su P."/>
            <person name="Kiefer A.F."/>
            <person name="Nichols A."/>
            <person name="Cepeda A.J."/>
            <person name="Yan W."/>
            <person name="Fan B."/>
            <person name="Jiang Y."/>
            <person name="Adhikari A."/>
            <person name="Zheng C.-J."/>
            <person name="Schuster L."/>
            <person name="Cowan T.M."/>
            <person name="Smanski M.J."/>
            <person name="Chevrette M.G."/>
            <person name="De Carvalho L.P.S."/>
            <person name="Shen B."/>
        </authorList>
    </citation>
    <scope>NUCLEOTIDE SEQUENCE [LARGE SCALE GENOMIC DNA]</scope>
    <source>
        <strain evidence="3 4">NPDC006337</strain>
    </source>
</reference>
<dbReference type="PANTHER" id="PTHR42305">
    <property type="entry name" value="MEMBRANE PROTEIN RV1733C-RELATED"/>
    <property type="match status" value="1"/>
</dbReference>
<evidence type="ECO:0000256" key="2">
    <source>
        <dbReference type="SAM" id="Phobius"/>
    </source>
</evidence>
<keyword evidence="2" id="KW-0472">Membrane</keyword>